<evidence type="ECO:0000256" key="2">
    <source>
        <dbReference type="ARBA" id="ARBA00023315"/>
    </source>
</evidence>
<protein>
    <submittedName>
        <fullName evidence="4">GNAT family N-acetyltransferase</fullName>
    </submittedName>
</protein>
<accession>A0A6L5Z5T8</accession>
<evidence type="ECO:0000259" key="3">
    <source>
        <dbReference type="PROSITE" id="PS51186"/>
    </source>
</evidence>
<evidence type="ECO:0000313" key="5">
    <source>
        <dbReference type="Proteomes" id="UP000474957"/>
    </source>
</evidence>
<dbReference type="InterPro" id="IPR016181">
    <property type="entry name" value="Acyl_CoA_acyltransferase"/>
</dbReference>
<dbReference type="Proteomes" id="UP000474957">
    <property type="component" value="Unassembled WGS sequence"/>
</dbReference>
<evidence type="ECO:0000256" key="1">
    <source>
        <dbReference type="ARBA" id="ARBA00022679"/>
    </source>
</evidence>
<dbReference type="SUPFAM" id="SSF55729">
    <property type="entry name" value="Acyl-CoA N-acyltransferases (Nat)"/>
    <property type="match status" value="1"/>
</dbReference>
<reference evidence="4 5" key="1">
    <citation type="submission" date="2019-10" db="EMBL/GenBank/DDBJ databases">
        <title>Cognatihalovulum marinum gen. nov. sp. nov., a new member of the family Rhodobacteraceae isolated from deep seawater of the Northwest Indian Ocean.</title>
        <authorList>
            <person name="Ruan C."/>
            <person name="Wang J."/>
            <person name="Zheng X."/>
            <person name="Song L."/>
            <person name="Zhu Y."/>
            <person name="Huang Y."/>
            <person name="Lu Z."/>
            <person name="Du W."/>
            <person name="Huang L."/>
            <person name="Dai X."/>
        </authorList>
    </citation>
    <scope>NUCLEOTIDE SEQUENCE [LARGE SCALE GENOMIC DNA]</scope>
    <source>
        <strain evidence="4 5">2CG4</strain>
    </source>
</reference>
<dbReference type="EMBL" id="WIND01000030">
    <property type="protein sequence ID" value="MSU91946.1"/>
    <property type="molecule type" value="Genomic_DNA"/>
</dbReference>
<dbReference type="PROSITE" id="PS51186">
    <property type="entry name" value="GNAT"/>
    <property type="match status" value="1"/>
</dbReference>
<dbReference type="AlphaFoldDB" id="A0A6L5Z5T8"/>
<dbReference type="CDD" id="cd04301">
    <property type="entry name" value="NAT_SF"/>
    <property type="match status" value="1"/>
</dbReference>
<keyword evidence="1 4" id="KW-0808">Transferase</keyword>
<dbReference type="InterPro" id="IPR050832">
    <property type="entry name" value="Bact_Acetyltransf"/>
</dbReference>
<dbReference type="GO" id="GO:0016747">
    <property type="term" value="F:acyltransferase activity, transferring groups other than amino-acyl groups"/>
    <property type="evidence" value="ECO:0007669"/>
    <property type="project" value="InterPro"/>
</dbReference>
<evidence type="ECO:0000313" key="4">
    <source>
        <dbReference type="EMBL" id="MSU91946.1"/>
    </source>
</evidence>
<dbReference type="Gene3D" id="3.40.630.30">
    <property type="match status" value="1"/>
</dbReference>
<dbReference type="PANTHER" id="PTHR43877">
    <property type="entry name" value="AMINOALKYLPHOSPHONATE N-ACETYLTRANSFERASE-RELATED-RELATED"/>
    <property type="match status" value="1"/>
</dbReference>
<comment type="caution">
    <text evidence="4">The sequence shown here is derived from an EMBL/GenBank/DDBJ whole genome shotgun (WGS) entry which is preliminary data.</text>
</comment>
<sequence length="154" mass="16847">MGRGSADIRGRIFRERGQCMAEIVRITPDTAGLLGRVADEVFDHAIDPARLATYLATPEVVLFVAVADGQVVAQGRGVAIPNPDGPPVMFLENLGTSPDYRRQGLATRLLQAVRDWGRAQGCREFWVATETENAGAVAFYRTLGLRETPLLMYD</sequence>
<organism evidence="4 5">
    <name type="scientific">Halovulum marinum</name>
    <dbReference type="NCBI Taxonomy" id="2662447"/>
    <lineage>
        <taxon>Bacteria</taxon>
        <taxon>Pseudomonadati</taxon>
        <taxon>Pseudomonadota</taxon>
        <taxon>Alphaproteobacteria</taxon>
        <taxon>Rhodobacterales</taxon>
        <taxon>Paracoccaceae</taxon>
        <taxon>Halovulum</taxon>
    </lineage>
</organism>
<feature type="domain" description="N-acetyltransferase" evidence="3">
    <location>
        <begin position="21"/>
        <end position="154"/>
    </location>
</feature>
<keyword evidence="2" id="KW-0012">Acyltransferase</keyword>
<dbReference type="InterPro" id="IPR000182">
    <property type="entry name" value="GNAT_dom"/>
</dbReference>
<proteinExistence type="predicted"/>
<name>A0A6L5Z5T8_9RHOB</name>
<keyword evidence="5" id="KW-1185">Reference proteome</keyword>
<gene>
    <name evidence="4" type="ORF">GE300_20535</name>
</gene>
<dbReference type="Pfam" id="PF00583">
    <property type="entry name" value="Acetyltransf_1"/>
    <property type="match status" value="1"/>
</dbReference>